<protein>
    <recommendedName>
        <fullName evidence="4 10">Indole-3-glycerol phosphate synthase</fullName>
        <shortName evidence="10">IGPS</shortName>
        <ecNumber evidence="3 10">4.1.1.48</ecNumber>
    </recommendedName>
</protein>
<evidence type="ECO:0000256" key="2">
    <source>
        <dbReference type="ARBA" id="ARBA00004696"/>
    </source>
</evidence>
<keyword evidence="7 10" id="KW-0822">Tryptophan biosynthesis</keyword>
<evidence type="ECO:0000259" key="11">
    <source>
        <dbReference type="Pfam" id="PF00218"/>
    </source>
</evidence>
<evidence type="ECO:0000256" key="8">
    <source>
        <dbReference type="ARBA" id="ARBA00023141"/>
    </source>
</evidence>
<dbReference type="SUPFAM" id="SSF51366">
    <property type="entry name" value="Ribulose-phoshate binding barrel"/>
    <property type="match status" value="1"/>
</dbReference>
<dbReference type="FunFam" id="3.20.20.70:FF:000024">
    <property type="entry name" value="Indole-3-glycerol phosphate synthase"/>
    <property type="match status" value="1"/>
</dbReference>
<keyword evidence="9 10" id="KW-0456">Lyase</keyword>
<evidence type="ECO:0000256" key="3">
    <source>
        <dbReference type="ARBA" id="ARBA00012362"/>
    </source>
</evidence>
<comment type="catalytic activity">
    <reaction evidence="1 10">
        <text>1-(2-carboxyphenylamino)-1-deoxy-D-ribulose 5-phosphate + H(+) = (1S,2R)-1-C-(indol-3-yl)glycerol 3-phosphate + CO2 + H2O</text>
        <dbReference type="Rhea" id="RHEA:23476"/>
        <dbReference type="ChEBI" id="CHEBI:15377"/>
        <dbReference type="ChEBI" id="CHEBI:15378"/>
        <dbReference type="ChEBI" id="CHEBI:16526"/>
        <dbReference type="ChEBI" id="CHEBI:58613"/>
        <dbReference type="ChEBI" id="CHEBI:58866"/>
        <dbReference type="EC" id="4.1.1.48"/>
    </reaction>
</comment>
<comment type="similarity">
    <text evidence="10">Belongs to the TrpC family.</text>
</comment>
<dbReference type="CDD" id="cd00331">
    <property type="entry name" value="IGPS"/>
    <property type="match status" value="1"/>
</dbReference>
<keyword evidence="5 10" id="KW-0028">Amino-acid biosynthesis</keyword>
<dbReference type="RefSeq" id="WP_121098995.1">
    <property type="nucleotide sequence ID" value="NZ_RBII01000001.1"/>
</dbReference>
<dbReference type="InParanoid" id="A0A420WJU6"/>
<dbReference type="InterPro" id="IPR001468">
    <property type="entry name" value="Indole-3-GlycerolPSynthase_CS"/>
</dbReference>
<dbReference type="PANTHER" id="PTHR22854">
    <property type="entry name" value="TRYPTOPHAN BIOSYNTHESIS PROTEIN"/>
    <property type="match status" value="1"/>
</dbReference>
<dbReference type="GO" id="GO:0000162">
    <property type="term" value="P:L-tryptophan biosynthetic process"/>
    <property type="evidence" value="ECO:0007669"/>
    <property type="project" value="UniProtKB-UniRule"/>
</dbReference>
<dbReference type="PANTHER" id="PTHR22854:SF2">
    <property type="entry name" value="INDOLE-3-GLYCEROL-PHOSPHATE SYNTHASE"/>
    <property type="match status" value="1"/>
</dbReference>
<organism evidence="12 13">
    <name type="scientific">Litorimonas taeanensis</name>
    <dbReference type="NCBI Taxonomy" id="568099"/>
    <lineage>
        <taxon>Bacteria</taxon>
        <taxon>Pseudomonadati</taxon>
        <taxon>Pseudomonadota</taxon>
        <taxon>Alphaproteobacteria</taxon>
        <taxon>Maricaulales</taxon>
        <taxon>Robiginitomaculaceae</taxon>
    </lineage>
</organism>
<dbReference type="FunCoup" id="A0A420WJU6">
    <property type="interactions" value="335"/>
</dbReference>
<keyword evidence="13" id="KW-1185">Reference proteome</keyword>
<dbReference type="NCBIfam" id="NF001377">
    <property type="entry name" value="PRK00278.2-4"/>
    <property type="match status" value="1"/>
</dbReference>
<evidence type="ECO:0000256" key="10">
    <source>
        <dbReference type="HAMAP-Rule" id="MF_00134"/>
    </source>
</evidence>
<dbReference type="HAMAP" id="MF_00134_B">
    <property type="entry name" value="IGPS_B"/>
    <property type="match status" value="1"/>
</dbReference>
<comment type="caution">
    <text evidence="12">The sequence shown here is derived from an EMBL/GenBank/DDBJ whole genome shotgun (WGS) entry which is preliminary data.</text>
</comment>
<dbReference type="GO" id="GO:0004425">
    <property type="term" value="F:indole-3-glycerol-phosphate synthase activity"/>
    <property type="evidence" value="ECO:0007669"/>
    <property type="project" value="UniProtKB-UniRule"/>
</dbReference>
<dbReference type="EC" id="4.1.1.48" evidence="3 10"/>
<dbReference type="PROSITE" id="PS00614">
    <property type="entry name" value="IGPS"/>
    <property type="match status" value="1"/>
</dbReference>
<reference evidence="12 13" key="1">
    <citation type="submission" date="2018-10" db="EMBL/GenBank/DDBJ databases">
        <title>Genomic Encyclopedia of Type Strains, Phase IV (KMG-IV): sequencing the most valuable type-strain genomes for metagenomic binning, comparative biology and taxonomic classification.</title>
        <authorList>
            <person name="Goeker M."/>
        </authorList>
    </citation>
    <scope>NUCLEOTIDE SEQUENCE [LARGE SCALE GENOMIC DNA]</scope>
    <source>
        <strain evidence="12 13">DSM 22008</strain>
    </source>
</reference>
<dbReference type="InterPro" id="IPR013798">
    <property type="entry name" value="Indole-3-glycerol_P_synth_dom"/>
</dbReference>
<gene>
    <name evidence="10" type="primary">trpC</name>
    <name evidence="12" type="ORF">DES40_0509</name>
</gene>
<proteinExistence type="inferred from homology"/>
<dbReference type="OrthoDB" id="9804217at2"/>
<dbReference type="AlphaFoldDB" id="A0A420WJU6"/>
<accession>A0A420WJU6</accession>
<sequence length="266" mass="29281">MPEEPQDILKAIAAYKREEVRELKRTTSIDRLTSIARFQKPALGFADHLKKISRLRPAIIAEVKKASPSKSVIRHDFDPVAIAEGYAEGGAACLSVLTDGPSFQGSVEIFKSVRRVSKLPMLRKDFILDPIQVLESRGMGADAILVIMAMLDDRAVRQIMFLADELGMDVLVETHTAEEIQRALNVGARIIGINNRNLKTFETTLDNFDKLSSLVPATMPLIAESGISSRGDIQFLTRLGATGFLIGESLMRRENVEIGARYLSGA</sequence>
<dbReference type="Gene3D" id="3.20.20.70">
    <property type="entry name" value="Aldolase class I"/>
    <property type="match status" value="1"/>
</dbReference>
<dbReference type="InterPro" id="IPR013785">
    <property type="entry name" value="Aldolase_TIM"/>
</dbReference>
<comment type="pathway">
    <text evidence="2 10">Amino-acid biosynthesis; L-tryptophan biosynthesis; L-tryptophan from chorismate: step 4/5.</text>
</comment>
<dbReference type="UniPathway" id="UPA00035">
    <property type="reaction ID" value="UER00043"/>
</dbReference>
<dbReference type="InterPro" id="IPR045186">
    <property type="entry name" value="Indole-3-glycerol_P_synth"/>
</dbReference>
<evidence type="ECO:0000256" key="1">
    <source>
        <dbReference type="ARBA" id="ARBA00001633"/>
    </source>
</evidence>
<dbReference type="Pfam" id="PF00218">
    <property type="entry name" value="IGPS"/>
    <property type="match status" value="1"/>
</dbReference>
<evidence type="ECO:0000313" key="12">
    <source>
        <dbReference type="EMBL" id="RKQ71196.1"/>
    </source>
</evidence>
<keyword evidence="8 10" id="KW-0057">Aromatic amino acid biosynthesis</keyword>
<evidence type="ECO:0000256" key="4">
    <source>
        <dbReference type="ARBA" id="ARBA00018080"/>
    </source>
</evidence>
<dbReference type="InterPro" id="IPR011060">
    <property type="entry name" value="RibuloseP-bd_barrel"/>
</dbReference>
<feature type="domain" description="Indole-3-glycerol phosphate synthase" evidence="11">
    <location>
        <begin position="9"/>
        <end position="258"/>
    </location>
</feature>
<keyword evidence="6 10" id="KW-0210">Decarboxylase</keyword>
<evidence type="ECO:0000256" key="6">
    <source>
        <dbReference type="ARBA" id="ARBA00022793"/>
    </source>
</evidence>
<evidence type="ECO:0000256" key="7">
    <source>
        <dbReference type="ARBA" id="ARBA00022822"/>
    </source>
</evidence>
<evidence type="ECO:0000256" key="5">
    <source>
        <dbReference type="ARBA" id="ARBA00022605"/>
    </source>
</evidence>
<dbReference type="Proteomes" id="UP000282211">
    <property type="component" value="Unassembled WGS sequence"/>
</dbReference>
<evidence type="ECO:0000313" key="13">
    <source>
        <dbReference type="Proteomes" id="UP000282211"/>
    </source>
</evidence>
<dbReference type="EMBL" id="RBII01000001">
    <property type="protein sequence ID" value="RKQ71196.1"/>
    <property type="molecule type" value="Genomic_DNA"/>
</dbReference>
<name>A0A420WJU6_9PROT</name>
<dbReference type="GO" id="GO:0004640">
    <property type="term" value="F:phosphoribosylanthranilate isomerase activity"/>
    <property type="evidence" value="ECO:0007669"/>
    <property type="project" value="TreeGrafter"/>
</dbReference>
<evidence type="ECO:0000256" key="9">
    <source>
        <dbReference type="ARBA" id="ARBA00023239"/>
    </source>
</evidence>